<gene>
    <name evidence="2" type="ORF">ABC765_08355</name>
</gene>
<evidence type="ECO:0000256" key="1">
    <source>
        <dbReference type="SAM" id="MobiDB-lite"/>
    </source>
</evidence>
<evidence type="ECO:0000313" key="2">
    <source>
        <dbReference type="EMBL" id="XBG95067.1"/>
    </source>
</evidence>
<protein>
    <submittedName>
        <fullName evidence="2">Uncharacterized protein</fullName>
    </submittedName>
</protein>
<dbReference type="KEGG" id="lalo:ABC765_08355"/>
<accession>A0AAU7C1H5</accession>
<dbReference type="EMBL" id="CP154878">
    <property type="protein sequence ID" value="XBG95067.1"/>
    <property type="molecule type" value="Genomic_DNA"/>
</dbReference>
<sequence length="392" mass="40741">MRKLDYVNATNDEYKFGDTSAVLTYTAYDDDTKVAMTGKTLQFKVKDDTSYVASAPGQLNSDGTVSLKTADIKDLTPGTYFVELWISVDDTTAIYPSKGFVSFTVNESTQTVTNKYSFLTLTELINNFNKAVADVKTGPKGADGKDGATPEIDKATKHWMINGTDTGYVAEGSAGTPGKDGANGADGAPGKDGVSPTITINSVKTLDAGQSATVTNSGDNTNIKLDFGIPRGNQGPQGIQGATGSTALSLKLGTVTTGDTGSVTNVGTDSAQVWNVVLPKAKDGVDATVAIGKVTAGTTASVTNSGTATNAILDFTLPQPDMSKYMLAADADKNLALKVDKSTLSSYYTAAQVDSMIANKADVSALATYASKSALDALTERVKKLETPTTSK</sequence>
<organism evidence="2">
    <name type="scientific">Limosilactobacillus allomucosae</name>
    <dbReference type="NCBI Taxonomy" id="3142938"/>
    <lineage>
        <taxon>Bacteria</taxon>
        <taxon>Bacillati</taxon>
        <taxon>Bacillota</taxon>
        <taxon>Bacilli</taxon>
        <taxon>Lactobacillales</taxon>
        <taxon>Lactobacillaceae</taxon>
        <taxon>Limosilactobacillus</taxon>
    </lineage>
</organism>
<reference evidence="2" key="1">
    <citation type="submission" date="2024-04" db="EMBL/GenBank/DDBJ databases">
        <title>Limosilactobacillus allomucosae sp. nov., a novel species isolated from wild boar faecal samples as a potential probiotics for domestic pigs.</title>
        <authorList>
            <person name="Chen B."/>
        </authorList>
    </citation>
    <scope>NUCLEOTIDE SEQUENCE</scope>
    <source>
        <strain evidence="2">WILCCON 0051</strain>
    </source>
</reference>
<dbReference type="RefSeq" id="WP_347980194.1">
    <property type="nucleotide sequence ID" value="NZ_CP154878.1"/>
</dbReference>
<dbReference type="AlphaFoldDB" id="A0AAU7C1H5"/>
<proteinExistence type="predicted"/>
<feature type="region of interest" description="Disordered" evidence="1">
    <location>
        <begin position="170"/>
        <end position="196"/>
    </location>
</feature>
<name>A0AAU7C1H5_9LACO</name>